<dbReference type="WBParaSite" id="EVEC_0000637801-mRNA-1">
    <property type="protein sequence ID" value="EVEC_0000637801-mRNA-1"/>
    <property type="gene ID" value="EVEC_0000637801"/>
</dbReference>
<proteinExistence type="predicted"/>
<dbReference type="Proteomes" id="UP000274131">
    <property type="component" value="Unassembled WGS sequence"/>
</dbReference>
<name>A0A0N4V7V3_ENTVE</name>
<feature type="signal peptide" evidence="1">
    <location>
        <begin position="1"/>
        <end position="27"/>
    </location>
</feature>
<evidence type="ECO:0000313" key="2">
    <source>
        <dbReference type="EMBL" id="VDD91238.1"/>
    </source>
</evidence>
<sequence>MTMSIINANLLQLLLLLLFCCIIHVEQFVVDDGNTANGKRDTIADCISIQNVIQRYLNKQQRRQLELLIENEFTGNNQDKVFDDVLTFLRTRLTRKQWDEVLPELQVYRSVGYDCESFKNRLTPFQFKMLLAFIQEAEYMGATKKEIKKLFDGLLEEFMLEDYRVEKKPSESLENKVAAAEPLFPIAHPWFATFVD</sequence>
<reference evidence="4" key="1">
    <citation type="submission" date="2017-02" db="UniProtKB">
        <authorList>
            <consortium name="WormBaseParasite"/>
        </authorList>
    </citation>
    <scope>IDENTIFICATION</scope>
</reference>
<feature type="chain" id="PRO_5043122727" evidence="1">
    <location>
        <begin position="28"/>
        <end position="196"/>
    </location>
</feature>
<evidence type="ECO:0000313" key="3">
    <source>
        <dbReference type="Proteomes" id="UP000274131"/>
    </source>
</evidence>
<organism evidence="4">
    <name type="scientific">Enterobius vermicularis</name>
    <name type="common">Human pinworm</name>
    <dbReference type="NCBI Taxonomy" id="51028"/>
    <lineage>
        <taxon>Eukaryota</taxon>
        <taxon>Metazoa</taxon>
        <taxon>Ecdysozoa</taxon>
        <taxon>Nematoda</taxon>
        <taxon>Chromadorea</taxon>
        <taxon>Rhabditida</taxon>
        <taxon>Spirurina</taxon>
        <taxon>Oxyuridomorpha</taxon>
        <taxon>Oxyuroidea</taxon>
        <taxon>Oxyuridae</taxon>
        <taxon>Enterobius</taxon>
    </lineage>
</organism>
<keyword evidence="1" id="KW-0732">Signal</keyword>
<dbReference type="AlphaFoldDB" id="A0A0N4V7V3"/>
<reference evidence="2 3" key="2">
    <citation type="submission" date="2018-10" db="EMBL/GenBank/DDBJ databases">
        <authorList>
            <consortium name="Pathogen Informatics"/>
        </authorList>
    </citation>
    <scope>NUCLEOTIDE SEQUENCE [LARGE SCALE GENOMIC DNA]</scope>
</reference>
<gene>
    <name evidence="2" type="ORF">EVEC_LOCUS5989</name>
</gene>
<keyword evidence="3" id="KW-1185">Reference proteome</keyword>
<evidence type="ECO:0000313" key="4">
    <source>
        <dbReference type="WBParaSite" id="EVEC_0000637801-mRNA-1"/>
    </source>
</evidence>
<evidence type="ECO:0000256" key="1">
    <source>
        <dbReference type="SAM" id="SignalP"/>
    </source>
</evidence>
<accession>A0A0N4V7V3</accession>
<protein>
    <submittedName>
        <fullName evidence="2 4">Uncharacterized protein</fullName>
    </submittedName>
</protein>
<dbReference type="EMBL" id="UXUI01008335">
    <property type="protein sequence ID" value="VDD91238.1"/>
    <property type="molecule type" value="Genomic_DNA"/>
</dbReference>